<dbReference type="GO" id="GO:0006099">
    <property type="term" value="P:tricarboxylic acid cycle"/>
    <property type="evidence" value="ECO:0007669"/>
    <property type="project" value="UniProtKB-KW"/>
</dbReference>
<dbReference type="GO" id="GO:0046912">
    <property type="term" value="F:acyltransferase activity, acyl groups converted into alkyl on transfer"/>
    <property type="evidence" value="ECO:0007669"/>
    <property type="project" value="InterPro"/>
</dbReference>
<reference evidence="9" key="1">
    <citation type="submission" date="2022-08" db="EMBL/GenBank/DDBJ databases">
        <authorList>
            <person name="Kallberg Y."/>
            <person name="Tangrot J."/>
            <person name="Rosling A."/>
        </authorList>
    </citation>
    <scope>NUCLEOTIDE SEQUENCE</scope>
    <source>
        <strain evidence="9">Wild A</strain>
    </source>
</reference>
<keyword evidence="7" id="KW-0539">Nucleus</keyword>
<evidence type="ECO:0000256" key="6">
    <source>
        <dbReference type="ARBA" id="ARBA00022679"/>
    </source>
</evidence>
<evidence type="ECO:0000256" key="8">
    <source>
        <dbReference type="RuleBase" id="RU000441"/>
    </source>
</evidence>
<dbReference type="Proteomes" id="UP001153678">
    <property type="component" value="Unassembled WGS sequence"/>
</dbReference>
<dbReference type="FunFam" id="3.30.1560.10:FF:000001">
    <property type="entry name" value="Protein mago nashi homolog"/>
    <property type="match status" value="1"/>
</dbReference>
<keyword evidence="10" id="KW-1185">Reference proteome</keyword>
<evidence type="ECO:0000256" key="3">
    <source>
        <dbReference type="ARBA" id="ARBA00009270"/>
    </source>
</evidence>
<comment type="similarity">
    <text evidence="4 8">Belongs to the citrate synthase family.</text>
</comment>
<evidence type="ECO:0000256" key="2">
    <source>
        <dbReference type="ARBA" id="ARBA00004751"/>
    </source>
</evidence>
<comment type="pathway">
    <text evidence="2">Carbohydrate metabolism; tricarboxylic acid cycle; isocitrate from oxaloacetate: step 1/2.</text>
</comment>
<dbReference type="InterPro" id="IPR036969">
    <property type="entry name" value="Citrate_synthase_sf"/>
</dbReference>
<dbReference type="InterPro" id="IPR019810">
    <property type="entry name" value="Citrate_synthase_AS"/>
</dbReference>
<dbReference type="SUPFAM" id="SSF89817">
    <property type="entry name" value="Mago nashi protein"/>
    <property type="match status" value="1"/>
</dbReference>
<gene>
    <name evidence="9" type="ORF">FWILDA_LOCUS4934</name>
</gene>
<evidence type="ECO:0000313" key="10">
    <source>
        <dbReference type="Proteomes" id="UP001153678"/>
    </source>
</evidence>
<dbReference type="CDD" id="cd11295">
    <property type="entry name" value="Mago_nashi"/>
    <property type="match status" value="1"/>
</dbReference>
<evidence type="ECO:0000256" key="1">
    <source>
        <dbReference type="ARBA" id="ARBA00004123"/>
    </source>
</evidence>
<dbReference type="InterPro" id="IPR004023">
    <property type="entry name" value="Mago_nashi"/>
</dbReference>
<dbReference type="PRINTS" id="PR00143">
    <property type="entry name" value="CITRTSNTHASE"/>
</dbReference>
<dbReference type="PROSITE" id="PS00480">
    <property type="entry name" value="CITRATE_SYNTHASE"/>
    <property type="match status" value="1"/>
</dbReference>
<comment type="similarity">
    <text evidence="3">Belongs to the mago nashi family.</text>
</comment>
<dbReference type="SUPFAM" id="SSF48256">
    <property type="entry name" value="Citrate synthase"/>
    <property type="match status" value="1"/>
</dbReference>
<organism evidence="9 10">
    <name type="scientific">Funneliformis geosporum</name>
    <dbReference type="NCBI Taxonomy" id="1117311"/>
    <lineage>
        <taxon>Eukaryota</taxon>
        <taxon>Fungi</taxon>
        <taxon>Fungi incertae sedis</taxon>
        <taxon>Mucoromycota</taxon>
        <taxon>Glomeromycotina</taxon>
        <taxon>Glomeromycetes</taxon>
        <taxon>Glomerales</taxon>
        <taxon>Glomeraceae</taxon>
        <taxon>Funneliformis</taxon>
    </lineage>
</organism>
<dbReference type="Gene3D" id="1.10.230.10">
    <property type="entry name" value="Cytochrome P450-Terp, domain 2"/>
    <property type="match status" value="1"/>
</dbReference>
<dbReference type="FunFam" id="1.10.230.10:FF:000002">
    <property type="entry name" value="Citrate synthase"/>
    <property type="match status" value="1"/>
</dbReference>
<dbReference type="NCBIfam" id="TIGR01798">
    <property type="entry name" value="cit_synth_I"/>
    <property type="match status" value="1"/>
</dbReference>
<evidence type="ECO:0000256" key="5">
    <source>
        <dbReference type="ARBA" id="ARBA00022532"/>
    </source>
</evidence>
<proteinExistence type="inferred from homology"/>
<dbReference type="PANTHER" id="PTHR42871">
    <property type="entry name" value="CITRATE SYNTHASE"/>
    <property type="match status" value="1"/>
</dbReference>
<dbReference type="PANTHER" id="PTHR42871:SF1">
    <property type="entry name" value="CITRATE SYNTHASE"/>
    <property type="match status" value="1"/>
</dbReference>
<dbReference type="Gene3D" id="3.30.1560.10">
    <property type="entry name" value="Mago nashi"/>
    <property type="match status" value="1"/>
</dbReference>
<dbReference type="InterPro" id="IPR016143">
    <property type="entry name" value="Citrate_synth-like_sm_a-sub"/>
</dbReference>
<keyword evidence="5" id="KW-0816">Tricarboxylic acid cycle</keyword>
<dbReference type="Gene3D" id="1.10.580.10">
    <property type="entry name" value="Citrate Synthase, domain 1"/>
    <property type="match status" value="1"/>
</dbReference>
<evidence type="ECO:0000313" key="9">
    <source>
        <dbReference type="EMBL" id="CAI2171144.1"/>
    </source>
</evidence>
<dbReference type="NCBIfam" id="NF004126">
    <property type="entry name" value="PRK05614.1"/>
    <property type="match status" value="1"/>
</dbReference>
<dbReference type="InterPro" id="IPR010953">
    <property type="entry name" value="Citrate_synthase_typ-I"/>
</dbReference>
<dbReference type="FunFam" id="1.10.580.10:FF:000005">
    <property type="entry name" value="Citrate synthase"/>
    <property type="match status" value="1"/>
</dbReference>
<dbReference type="Pfam" id="PF00285">
    <property type="entry name" value="Citrate_synt"/>
    <property type="match status" value="1"/>
</dbReference>
<protein>
    <recommendedName>
        <fullName evidence="8">Citrate synthase</fullName>
    </recommendedName>
</protein>
<dbReference type="OrthoDB" id="435022at2759"/>
<dbReference type="InterPro" id="IPR016142">
    <property type="entry name" value="Citrate_synth-like_lrg_a-sub"/>
</dbReference>
<keyword evidence="6 8" id="KW-0808">Transferase</keyword>
<dbReference type="GO" id="GO:0035145">
    <property type="term" value="C:exon-exon junction complex"/>
    <property type="evidence" value="ECO:0007669"/>
    <property type="project" value="InterPro"/>
</dbReference>
<comment type="subcellular location">
    <subcellularLocation>
        <location evidence="1">Nucleus</location>
    </subcellularLocation>
</comment>
<dbReference type="InterPro" id="IPR002020">
    <property type="entry name" value="Citrate_synthase"/>
</dbReference>
<evidence type="ECO:0000256" key="7">
    <source>
        <dbReference type="ARBA" id="ARBA00023242"/>
    </source>
</evidence>
<dbReference type="EMBL" id="CAMKVN010000785">
    <property type="protein sequence ID" value="CAI2171144.1"/>
    <property type="molecule type" value="Genomic_DNA"/>
</dbReference>
<dbReference type="GO" id="GO:0005737">
    <property type="term" value="C:cytoplasm"/>
    <property type="evidence" value="ECO:0007669"/>
    <property type="project" value="InterPro"/>
</dbReference>
<sequence>MGGEDEFYVRYYTGHMGRYGHEFLEFEFRADGRCRYANNSNYRNDSLIRKEMYVSPLMMKELKRIIQESEVMKEDDSRWPKKNVVGRQELEIRLGNEHISFETAKIGSLVDVQESEDPEGLRVFYYLVQDLKCLVFSLIGLHFKVKSFKFILHFALSLFSNPSIQNIMAKGDGPESSKKAEKSSGLILTDKSSGTTWSLPAPEKGLGDVPAQPTAVVVLPRSSNTQSLTILDNRTNKLYEIPIDNNTIPATKFKDITADPVPGSREEDESRKGLRVYDPAFQNTAVAHSKITYINGDTGVLRYRGYPIEQLAEKSTYLEVAYLLIYGELPSKEQFSNFSHEVMHHTFVHFNVTQLMRNFNYDAHPMGLFISGIAAMSTFHPDANPALAGSDLFIRDEKVRNKQIFRLLGKTPTLAAMAYRHRIGRSYNPPQNNLSYTENFLYMLDRLSEENYKPNPKLSKALDILFILHADHELNCSTAAMRHIGSSLVDPYSAISGASAALYGPLHGGANEAVLRMLEEIGSADKVPGFLEEVKQRKRKLFGFGHRVYKNYDPRAKIIRNIAYEVFDVCGRESLIDVAVELEKAALEDEYFVKRKLYPNVDFYSGLIYKAMGFPTDMFPVLFGWLAHWKESLEDKESKIWRPRQVYVGESVRSYIPLELREEEGKGEDVSKVSHPFSKRSSVAEFENKKSISKL</sequence>
<accession>A0A9W4SIX4</accession>
<dbReference type="AlphaFoldDB" id="A0A9W4SIX4"/>
<dbReference type="GO" id="GO:0008380">
    <property type="term" value="P:RNA splicing"/>
    <property type="evidence" value="ECO:0007669"/>
    <property type="project" value="InterPro"/>
</dbReference>
<name>A0A9W4SIX4_9GLOM</name>
<dbReference type="GO" id="GO:0032787">
    <property type="term" value="P:monocarboxylic acid metabolic process"/>
    <property type="evidence" value="ECO:0007669"/>
    <property type="project" value="UniProtKB-ARBA"/>
</dbReference>
<dbReference type="InterPro" id="IPR036605">
    <property type="entry name" value="Mago_nashi_sf"/>
</dbReference>
<dbReference type="Pfam" id="PF02792">
    <property type="entry name" value="Mago_nashi"/>
    <property type="match status" value="1"/>
</dbReference>
<comment type="caution">
    <text evidence="9">The sequence shown here is derived from an EMBL/GenBank/DDBJ whole genome shotgun (WGS) entry which is preliminary data.</text>
</comment>
<evidence type="ECO:0000256" key="4">
    <source>
        <dbReference type="ARBA" id="ARBA00010566"/>
    </source>
</evidence>